<dbReference type="PROSITE" id="PS50097">
    <property type="entry name" value="BTB"/>
    <property type="match status" value="1"/>
</dbReference>
<organism evidence="3 4">
    <name type="scientific">Trametes pubescens</name>
    <name type="common">White-rot fungus</name>
    <dbReference type="NCBI Taxonomy" id="154538"/>
    <lineage>
        <taxon>Eukaryota</taxon>
        <taxon>Fungi</taxon>
        <taxon>Dikarya</taxon>
        <taxon>Basidiomycota</taxon>
        <taxon>Agaricomycotina</taxon>
        <taxon>Agaricomycetes</taxon>
        <taxon>Polyporales</taxon>
        <taxon>Polyporaceae</taxon>
        <taxon>Trametes</taxon>
    </lineage>
</organism>
<keyword evidence="4" id="KW-1185">Reference proteome</keyword>
<feature type="domain" description="BTB" evidence="2">
    <location>
        <begin position="23"/>
        <end position="97"/>
    </location>
</feature>
<feature type="region of interest" description="Disordered" evidence="1">
    <location>
        <begin position="213"/>
        <end position="239"/>
    </location>
</feature>
<dbReference type="AlphaFoldDB" id="A0A1M2VH64"/>
<dbReference type="InterPro" id="IPR000210">
    <property type="entry name" value="BTB/POZ_dom"/>
</dbReference>
<evidence type="ECO:0000313" key="3">
    <source>
        <dbReference type="EMBL" id="OJT06927.1"/>
    </source>
</evidence>
<reference evidence="3 4" key="1">
    <citation type="submission" date="2016-10" db="EMBL/GenBank/DDBJ databases">
        <title>Genome sequence of the basidiomycete white-rot fungus Trametes pubescens.</title>
        <authorList>
            <person name="Makela M.R."/>
            <person name="Granchi Z."/>
            <person name="Peng M."/>
            <person name="De Vries R.P."/>
            <person name="Grigoriev I."/>
            <person name="Riley R."/>
            <person name="Hilden K."/>
        </authorList>
    </citation>
    <scope>NUCLEOTIDE SEQUENCE [LARGE SCALE GENOMIC DNA]</scope>
    <source>
        <strain evidence="3 4">FBCC735</strain>
    </source>
</reference>
<gene>
    <name evidence="3" type="ORF">TRAPUB_2223</name>
</gene>
<protein>
    <recommendedName>
        <fullName evidence="2">BTB domain-containing protein</fullName>
    </recommendedName>
</protein>
<dbReference type="EMBL" id="MNAD01001238">
    <property type="protein sequence ID" value="OJT06927.1"/>
    <property type="molecule type" value="Genomic_DNA"/>
</dbReference>
<accession>A0A1M2VH64</accession>
<dbReference type="OMA" id="ESECALP"/>
<sequence length="273" mass="29123">MSRTTPELVQSVDAPHPFNQLSADLILCTADLVDFRVQSTVLALASPFFAAMFALPQPAATTSISCVLCKVKLQGETAVIPVSEDSAALELLLRLVYPILKTHSQIEDPQEMVPALLAATKYEMELPVQMMSERLVALTPAKPLQVWGAASRTGLEDVARQAADALKASWTPQANKEVLTLLDGLGDMAGISAGDYFRLKQFLGGGNVPTLLSPGPTSEVDSVATQAPQPSSPFSTDFPGIDLKCQPTSRHGPPTPLFAHQVMLSSRSSVLKT</sequence>
<dbReference type="CDD" id="cd18186">
    <property type="entry name" value="BTB_POZ_ZBTB_KLHL-like"/>
    <property type="match status" value="1"/>
</dbReference>
<evidence type="ECO:0000313" key="4">
    <source>
        <dbReference type="Proteomes" id="UP000184267"/>
    </source>
</evidence>
<dbReference type="SUPFAM" id="SSF54695">
    <property type="entry name" value="POZ domain"/>
    <property type="match status" value="1"/>
</dbReference>
<dbReference type="Gene3D" id="3.30.710.10">
    <property type="entry name" value="Potassium Channel Kv1.1, Chain A"/>
    <property type="match status" value="1"/>
</dbReference>
<comment type="caution">
    <text evidence="3">The sequence shown here is derived from an EMBL/GenBank/DDBJ whole genome shotgun (WGS) entry which is preliminary data.</text>
</comment>
<dbReference type="OrthoDB" id="3164835at2759"/>
<dbReference type="InterPro" id="IPR011333">
    <property type="entry name" value="SKP1/BTB/POZ_sf"/>
</dbReference>
<proteinExistence type="predicted"/>
<dbReference type="STRING" id="154538.A0A1M2VH64"/>
<evidence type="ECO:0000259" key="2">
    <source>
        <dbReference type="PROSITE" id="PS50097"/>
    </source>
</evidence>
<feature type="compositionally biased region" description="Polar residues" evidence="1">
    <location>
        <begin position="215"/>
        <end position="235"/>
    </location>
</feature>
<dbReference type="Pfam" id="PF00651">
    <property type="entry name" value="BTB"/>
    <property type="match status" value="1"/>
</dbReference>
<name>A0A1M2VH64_TRAPU</name>
<dbReference type="Proteomes" id="UP000184267">
    <property type="component" value="Unassembled WGS sequence"/>
</dbReference>
<evidence type="ECO:0000256" key="1">
    <source>
        <dbReference type="SAM" id="MobiDB-lite"/>
    </source>
</evidence>